<keyword evidence="9" id="KW-0793">Thylakoid</keyword>
<dbReference type="AlphaFoldDB" id="G0YKG0"/>
<comment type="catalytic activity">
    <reaction evidence="11">
        <text>a plastoquinone + NADPH + (n+1) H(+)(in) = a plastoquinol + NADP(+) + n H(+)(out)</text>
        <dbReference type="Rhea" id="RHEA:42612"/>
        <dbReference type="Rhea" id="RHEA-COMP:9561"/>
        <dbReference type="Rhea" id="RHEA-COMP:9562"/>
        <dbReference type="ChEBI" id="CHEBI:15378"/>
        <dbReference type="ChEBI" id="CHEBI:17757"/>
        <dbReference type="ChEBI" id="CHEBI:57783"/>
        <dbReference type="ChEBI" id="CHEBI:58349"/>
        <dbReference type="ChEBI" id="CHEBI:62192"/>
    </reaction>
</comment>
<evidence type="ECO:0000256" key="7">
    <source>
        <dbReference type="ARBA" id="ARBA00022989"/>
    </source>
</evidence>
<keyword evidence="8" id="KW-0520">NAD</keyword>
<sequence length="194" mass="22242">MMRFSALPPAHAAAAVSPSPFHRCPSRNLRFFPSPNGLFKQSTSLQARLVFLPLALRAQDPDPVISEKNDAQRFSGLLLHCGALMASIAQPALAVTGSNNNFDDDLTSTLIQSAIVAFFYFLVVPPVLMNWMRLRWYKRKFFEMYLQFMLVFIFFPGLLLWAPFLNFRKFPRDPSMKYPWSTPSDLNINSQKFR</sequence>
<keyword evidence="2 13" id="KW-0812">Transmembrane</keyword>
<evidence type="ECO:0000256" key="8">
    <source>
        <dbReference type="ARBA" id="ARBA00023027"/>
    </source>
</evidence>
<keyword evidence="5" id="KW-0618">Plastoquinone</keyword>
<dbReference type="GO" id="GO:0016020">
    <property type="term" value="C:membrane"/>
    <property type="evidence" value="ECO:0007669"/>
    <property type="project" value="UniProtKB-SubCell"/>
</dbReference>
<proteinExistence type="evidence at transcript level"/>
<feature type="transmembrane region" description="Helical" evidence="13">
    <location>
        <begin position="144"/>
        <end position="164"/>
    </location>
</feature>
<evidence type="ECO:0000256" key="11">
    <source>
        <dbReference type="ARBA" id="ARBA00047726"/>
    </source>
</evidence>
<evidence type="ECO:0000256" key="3">
    <source>
        <dbReference type="ARBA" id="ARBA00022719"/>
    </source>
</evidence>
<organism evidence="14">
    <name type="scientific">Wolffia australiana</name>
    <name type="common">Water-meal</name>
    <name type="synonym">Wolffia arrhiza var. australiana</name>
    <dbReference type="NCBI Taxonomy" id="161112"/>
    <lineage>
        <taxon>Eukaryota</taxon>
        <taxon>Viridiplantae</taxon>
        <taxon>Streptophyta</taxon>
        <taxon>Embryophyta</taxon>
        <taxon>Tracheophyta</taxon>
        <taxon>Spermatophyta</taxon>
        <taxon>Magnoliopsida</taxon>
        <taxon>Liliopsida</taxon>
        <taxon>Araceae</taxon>
        <taxon>Lemnoideae</taxon>
        <taxon>Wolffia</taxon>
    </lineage>
</organism>
<feature type="transmembrane region" description="Helical" evidence="13">
    <location>
        <begin position="110"/>
        <end position="132"/>
    </location>
</feature>
<comment type="catalytic activity">
    <reaction evidence="12">
        <text>a plastoquinone + NADH + (n+1) H(+)(in) = a plastoquinol + NAD(+) + n H(+)(out)</text>
        <dbReference type="Rhea" id="RHEA:42608"/>
        <dbReference type="Rhea" id="RHEA-COMP:9561"/>
        <dbReference type="Rhea" id="RHEA-COMP:9562"/>
        <dbReference type="ChEBI" id="CHEBI:15378"/>
        <dbReference type="ChEBI" id="CHEBI:17757"/>
        <dbReference type="ChEBI" id="CHEBI:57540"/>
        <dbReference type="ChEBI" id="CHEBI:57945"/>
        <dbReference type="ChEBI" id="CHEBI:62192"/>
    </reaction>
</comment>
<accession>G0YKG0</accession>
<keyword evidence="6" id="KW-1278">Translocase</keyword>
<dbReference type="GO" id="GO:0016655">
    <property type="term" value="F:oxidoreductase activity, acting on NAD(P)H, quinone or similar compound as acceptor"/>
    <property type="evidence" value="ECO:0007669"/>
    <property type="project" value="InterPro"/>
</dbReference>
<dbReference type="InterPro" id="IPR019654">
    <property type="entry name" value="NADH-quinone_OxRdatse_su_L"/>
</dbReference>
<protein>
    <submittedName>
        <fullName evidence="14">Putative NADH dehydrogenase subunit NdhL</fullName>
    </submittedName>
</protein>
<keyword evidence="10 13" id="KW-0472">Membrane</keyword>
<evidence type="ECO:0000256" key="10">
    <source>
        <dbReference type="ARBA" id="ARBA00023136"/>
    </source>
</evidence>
<evidence type="ECO:0000256" key="13">
    <source>
        <dbReference type="SAM" id="Phobius"/>
    </source>
</evidence>
<dbReference type="PANTHER" id="PTHR36727">
    <property type="entry name" value="NAD(P)H-QUINONE OXIDOREDUCTASE SUBUNIT L, CHLOROPLASTIC"/>
    <property type="match status" value="1"/>
</dbReference>
<comment type="subcellular location">
    <subcellularLocation>
        <location evidence="1">Membrane</location>
        <topology evidence="1">Multi-pass membrane protein</topology>
    </subcellularLocation>
</comment>
<dbReference type="EMBL" id="HQ698940">
    <property type="protein sequence ID" value="AEJ88252.1"/>
    <property type="molecule type" value="mRNA"/>
</dbReference>
<evidence type="ECO:0000256" key="1">
    <source>
        <dbReference type="ARBA" id="ARBA00004141"/>
    </source>
</evidence>
<evidence type="ECO:0000256" key="12">
    <source>
        <dbReference type="ARBA" id="ARBA00048026"/>
    </source>
</evidence>
<dbReference type="GO" id="GO:0048038">
    <property type="term" value="F:quinone binding"/>
    <property type="evidence" value="ECO:0007669"/>
    <property type="project" value="UniProtKB-KW"/>
</dbReference>
<evidence type="ECO:0000256" key="5">
    <source>
        <dbReference type="ARBA" id="ARBA00022957"/>
    </source>
</evidence>
<dbReference type="Pfam" id="PF10716">
    <property type="entry name" value="NdhL"/>
    <property type="match status" value="1"/>
</dbReference>
<name>G0YKG0_WOLAU</name>
<dbReference type="PANTHER" id="PTHR36727:SF2">
    <property type="entry name" value="NAD(P)H-QUINONE OXIDOREDUCTASE SUBUNIT L, CHLOROPLASTIC"/>
    <property type="match status" value="1"/>
</dbReference>
<evidence type="ECO:0000256" key="2">
    <source>
        <dbReference type="ARBA" id="ARBA00022692"/>
    </source>
</evidence>
<reference evidence="14" key="1">
    <citation type="submission" date="2010-12" db="EMBL/GenBank/DDBJ databases">
        <authorList>
            <person name="Tamutus A."/>
            <person name="Harrison K."/>
            <person name="Mead J."/>
        </authorList>
    </citation>
    <scope>NUCLEOTIDE SEQUENCE</scope>
</reference>
<keyword evidence="3" id="KW-0874">Quinone</keyword>
<evidence type="ECO:0000256" key="9">
    <source>
        <dbReference type="ARBA" id="ARBA00023078"/>
    </source>
</evidence>
<evidence type="ECO:0000313" key="14">
    <source>
        <dbReference type="EMBL" id="AEJ88252.1"/>
    </source>
</evidence>
<feature type="transmembrane region" description="Helical" evidence="13">
    <location>
        <begin position="77"/>
        <end position="98"/>
    </location>
</feature>
<evidence type="ECO:0000256" key="4">
    <source>
        <dbReference type="ARBA" id="ARBA00022857"/>
    </source>
</evidence>
<keyword evidence="4" id="KW-0521">NADP</keyword>
<keyword evidence="7 13" id="KW-1133">Transmembrane helix</keyword>
<evidence type="ECO:0000256" key="6">
    <source>
        <dbReference type="ARBA" id="ARBA00022967"/>
    </source>
</evidence>